<evidence type="ECO:0000259" key="12">
    <source>
        <dbReference type="SMART" id="SM00228"/>
    </source>
</evidence>
<dbReference type="PATRIC" id="fig|1618646.3.peg.369"/>
<evidence type="ECO:0000256" key="9">
    <source>
        <dbReference type="ARBA" id="ARBA00023049"/>
    </source>
</evidence>
<sequence>MLLTFLIFLTILIILVLSHEAGHFFTARFFGVKVEEFGFGIPPRILSLWRDKHDTLYSLNLLPFGGFVKIFGEEGDEVSQPESFGSKPVPKRAVILASGVLANIILAFLALTLVSSLGVPQVVSEEESNIYPDAKITIMDVVPNSPASRAGIMPGDQIPGFQTIKDVQNLIKQNQGKTISITMIRGKNSIEISALSRQNPPEGEGPLGIALGLTRVKKTSWYLAPIDGARFTWEILKGTVLGFWNLVQSLFERETPPIEVAGPVGIFNITSSAINLGFGALLILIAVLSINLSLINILPFPGLDGGRLFFLLIESLLGRRISPKASALVHSLGLAILIILMLVVTYHDIAKVF</sequence>
<name>A0A0G1IY58_9BACT</name>
<keyword evidence="9 13" id="KW-0482">Metalloprotease</keyword>
<dbReference type="CDD" id="cd06163">
    <property type="entry name" value="S2P-M50_PDZ_RseP-like"/>
    <property type="match status" value="1"/>
</dbReference>
<dbReference type="PANTHER" id="PTHR42837:SF2">
    <property type="entry name" value="MEMBRANE METALLOPROTEASE ARASP2, CHLOROPLASTIC-RELATED"/>
    <property type="match status" value="1"/>
</dbReference>
<keyword evidence="7" id="KW-0862">Zinc</keyword>
<keyword evidence="4 13" id="KW-0645">Protease</keyword>
<feature type="transmembrane region" description="Helical" evidence="11">
    <location>
        <begin position="276"/>
        <end position="298"/>
    </location>
</feature>
<dbReference type="SMART" id="SM00228">
    <property type="entry name" value="PDZ"/>
    <property type="match status" value="1"/>
</dbReference>
<proteinExistence type="inferred from homology"/>
<protein>
    <submittedName>
        <fullName evidence="13">Membrane-associated zinc metalloprotease</fullName>
    </submittedName>
</protein>
<comment type="subcellular location">
    <subcellularLocation>
        <location evidence="2">Membrane</location>
        <topology evidence="2">Multi-pass membrane protein</topology>
    </subcellularLocation>
</comment>
<evidence type="ECO:0000256" key="10">
    <source>
        <dbReference type="ARBA" id="ARBA00023136"/>
    </source>
</evidence>
<keyword evidence="10 11" id="KW-0472">Membrane</keyword>
<dbReference type="EMBL" id="LCIV01000004">
    <property type="protein sequence ID" value="KKT63923.1"/>
    <property type="molecule type" value="Genomic_DNA"/>
</dbReference>
<dbReference type="InterPro" id="IPR008915">
    <property type="entry name" value="Peptidase_M50"/>
</dbReference>
<dbReference type="PANTHER" id="PTHR42837">
    <property type="entry name" value="REGULATOR OF SIGMA-E PROTEASE RSEP"/>
    <property type="match status" value="1"/>
</dbReference>
<dbReference type="AlphaFoldDB" id="A0A0G1IY58"/>
<evidence type="ECO:0000256" key="7">
    <source>
        <dbReference type="ARBA" id="ARBA00022833"/>
    </source>
</evidence>
<keyword evidence="6" id="KW-0378">Hydrolase</keyword>
<comment type="similarity">
    <text evidence="3">Belongs to the peptidase M50B family.</text>
</comment>
<dbReference type="GO" id="GO:0006508">
    <property type="term" value="P:proteolysis"/>
    <property type="evidence" value="ECO:0007669"/>
    <property type="project" value="UniProtKB-KW"/>
</dbReference>
<dbReference type="Gene3D" id="2.30.42.10">
    <property type="match status" value="1"/>
</dbReference>
<accession>A0A0G1IY58</accession>
<evidence type="ECO:0000256" key="6">
    <source>
        <dbReference type="ARBA" id="ARBA00022801"/>
    </source>
</evidence>
<dbReference type="Proteomes" id="UP000034652">
    <property type="component" value="Unassembled WGS sequence"/>
</dbReference>
<reference evidence="13 14" key="1">
    <citation type="journal article" date="2015" name="Nature">
        <title>rRNA introns, odd ribosomes, and small enigmatic genomes across a large radiation of phyla.</title>
        <authorList>
            <person name="Brown C.T."/>
            <person name="Hug L.A."/>
            <person name="Thomas B.C."/>
            <person name="Sharon I."/>
            <person name="Castelle C.J."/>
            <person name="Singh A."/>
            <person name="Wilkins M.J."/>
            <person name="Williams K.H."/>
            <person name="Banfield J.F."/>
        </authorList>
    </citation>
    <scope>NUCLEOTIDE SEQUENCE [LARGE SCALE GENOMIC DNA]</scope>
</reference>
<evidence type="ECO:0000256" key="8">
    <source>
        <dbReference type="ARBA" id="ARBA00022989"/>
    </source>
</evidence>
<feature type="transmembrane region" description="Helical" evidence="11">
    <location>
        <begin position="93"/>
        <end position="114"/>
    </location>
</feature>
<evidence type="ECO:0000256" key="5">
    <source>
        <dbReference type="ARBA" id="ARBA00022692"/>
    </source>
</evidence>
<feature type="domain" description="PDZ" evidence="12">
    <location>
        <begin position="115"/>
        <end position="187"/>
    </location>
</feature>
<evidence type="ECO:0000313" key="13">
    <source>
        <dbReference type="EMBL" id="KKT63923.1"/>
    </source>
</evidence>
<keyword evidence="8 11" id="KW-1133">Transmembrane helix</keyword>
<comment type="caution">
    <text evidence="13">The sequence shown here is derived from an EMBL/GenBank/DDBJ whole genome shotgun (WGS) entry which is preliminary data.</text>
</comment>
<evidence type="ECO:0000256" key="11">
    <source>
        <dbReference type="SAM" id="Phobius"/>
    </source>
</evidence>
<evidence type="ECO:0000256" key="1">
    <source>
        <dbReference type="ARBA" id="ARBA00001947"/>
    </source>
</evidence>
<dbReference type="GO" id="GO:0016020">
    <property type="term" value="C:membrane"/>
    <property type="evidence" value="ECO:0007669"/>
    <property type="project" value="UniProtKB-SubCell"/>
</dbReference>
<comment type="cofactor">
    <cofactor evidence="1">
        <name>Zn(2+)</name>
        <dbReference type="ChEBI" id="CHEBI:29105"/>
    </cofactor>
</comment>
<dbReference type="Pfam" id="PF02163">
    <property type="entry name" value="Peptidase_M50"/>
    <property type="match status" value="1"/>
</dbReference>
<dbReference type="InterPro" id="IPR001478">
    <property type="entry name" value="PDZ"/>
</dbReference>
<dbReference type="InterPro" id="IPR036034">
    <property type="entry name" value="PDZ_sf"/>
</dbReference>
<dbReference type="SUPFAM" id="SSF50156">
    <property type="entry name" value="PDZ domain-like"/>
    <property type="match status" value="1"/>
</dbReference>
<evidence type="ECO:0000256" key="3">
    <source>
        <dbReference type="ARBA" id="ARBA00007931"/>
    </source>
</evidence>
<evidence type="ECO:0000313" key="14">
    <source>
        <dbReference type="Proteomes" id="UP000034652"/>
    </source>
</evidence>
<gene>
    <name evidence="13" type="ORF">UW57_C0004G0033</name>
</gene>
<evidence type="ECO:0000256" key="2">
    <source>
        <dbReference type="ARBA" id="ARBA00004141"/>
    </source>
</evidence>
<feature type="transmembrane region" description="Helical" evidence="11">
    <location>
        <begin position="327"/>
        <end position="347"/>
    </location>
</feature>
<dbReference type="STRING" id="1618646.UW57_C0004G0033"/>
<evidence type="ECO:0000256" key="4">
    <source>
        <dbReference type="ARBA" id="ARBA00022670"/>
    </source>
</evidence>
<organism evidence="13 14">
    <name type="scientific">Candidatus Giovannonibacteria bacterium GW2011_GWA1_44_29</name>
    <dbReference type="NCBI Taxonomy" id="1618646"/>
    <lineage>
        <taxon>Bacteria</taxon>
        <taxon>Candidatus Giovannoniibacteriota</taxon>
    </lineage>
</organism>
<dbReference type="InterPro" id="IPR004387">
    <property type="entry name" value="Pept_M50_Zn"/>
</dbReference>
<dbReference type="GO" id="GO:0004222">
    <property type="term" value="F:metalloendopeptidase activity"/>
    <property type="evidence" value="ECO:0007669"/>
    <property type="project" value="InterPro"/>
</dbReference>
<keyword evidence="5 11" id="KW-0812">Transmembrane</keyword>